<dbReference type="Proteomes" id="UP000246894">
    <property type="component" value="Chromosome"/>
</dbReference>
<evidence type="ECO:0000256" key="1">
    <source>
        <dbReference type="SAM" id="Phobius"/>
    </source>
</evidence>
<gene>
    <name evidence="2" type="ORF">AURMO_01722</name>
</gene>
<dbReference type="OrthoDB" id="3818356at2"/>
<evidence type="ECO:0000313" key="3">
    <source>
        <dbReference type="Proteomes" id="UP000246894"/>
    </source>
</evidence>
<name>A0A2Z3S266_9MICO</name>
<accession>A0A2Z3S266</accession>
<proteinExistence type="predicted"/>
<keyword evidence="3" id="KW-1185">Reference proteome</keyword>
<dbReference type="RefSeq" id="WP_110234750.1">
    <property type="nucleotide sequence ID" value="NZ_CP023994.1"/>
</dbReference>
<keyword evidence="1" id="KW-1133">Transmembrane helix</keyword>
<keyword evidence="1" id="KW-0472">Membrane</keyword>
<protein>
    <submittedName>
        <fullName evidence="2">Uncharacterized protein</fullName>
    </submittedName>
</protein>
<keyword evidence="1" id="KW-0812">Transmembrane</keyword>
<dbReference type="EMBL" id="CP023994">
    <property type="protein sequence ID" value="AWR22304.1"/>
    <property type="molecule type" value="Genomic_DNA"/>
</dbReference>
<sequence>MKLTRRQGTYLGLAAAVLLLVTIFVGVGINQSLYSASGFVSQYLSALSRHDAASALSMPGVGDKLPADADRTLLRGSAMGELSDITITKVSGNDAKTKVTASYLLGGEKATGTFVVTRIGSTMGFFESWAFAELPVAKAKVTVWHDAAFDVGNSGLIDLRSTDSAKDATVWGGTGTYLLFAPGNYVFDHTSTWLTAKKVVLDIATPGETAEVVVDVQANKAFTKRVQKEVDDYLDSCVKQHVLQPAGCPFGYQTGNRIVGEPTWEVAEYPVITVVPGDTTWAVRNAVGKLRITGEVQSLYDGTISPLDEIVDAVFNINISIRADGNLAIVLSQ</sequence>
<evidence type="ECO:0000313" key="2">
    <source>
        <dbReference type="EMBL" id="AWR22304.1"/>
    </source>
</evidence>
<reference evidence="2 3" key="1">
    <citation type="submission" date="2017-10" db="EMBL/GenBank/DDBJ databases">
        <title>Genome of an Actinobacterium that displays light-enhanced growth.</title>
        <authorList>
            <person name="Maresca J.A."/>
            <person name="Hempel P."/>
            <person name="Shevchenko O."/>
            <person name="Miller K.J."/>
            <person name="Hahn M.W."/>
        </authorList>
    </citation>
    <scope>NUCLEOTIDE SEQUENCE [LARGE SCALE GENOMIC DNA]</scope>
    <source>
        <strain evidence="2 3">MWH-Mo1</strain>
    </source>
</reference>
<organism evidence="2 3">
    <name type="scientific">Aurantimicrobium photophilum</name>
    <dbReference type="NCBI Taxonomy" id="1987356"/>
    <lineage>
        <taxon>Bacteria</taxon>
        <taxon>Bacillati</taxon>
        <taxon>Actinomycetota</taxon>
        <taxon>Actinomycetes</taxon>
        <taxon>Micrococcales</taxon>
        <taxon>Microbacteriaceae</taxon>
        <taxon>Aurantimicrobium</taxon>
    </lineage>
</organism>
<dbReference type="KEGG" id="aum:AURMO_01722"/>
<feature type="transmembrane region" description="Helical" evidence="1">
    <location>
        <begin position="9"/>
        <end position="29"/>
    </location>
</feature>
<dbReference type="AlphaFoldDB" id="A0A2Z3S266"/>